<keyword evidence="7" id="KW-1185">Reference proteome</keyword>
<evidence type="ECO:0000256" key="3">
    <source>
        <dbReference type="ARBA" id="ARBA00022692"/>
    </source>
</evidence>
<organism evidence="7 8">
    <name type="scientific">Strongyloides venezuelensis</name>
    <name type="common">Threadworm</name>
    <dbReference type="NCBI Taxonomy" id="75913"/>
    <lineage>
        <taxon>Eukaryota</taxon>
        <taxon>Metazoa</taxon>
        <taxon>Ecdysozoa</taxon>
        <taxon>Nematoda</taxon>
        <taxon>Chromadorea</taxon>
        <taxon>Rhabditida</taxon>
        <taxon>Tylenchina</taxon>
        <taxon>Panagrolaimomorpha</taxon>
        <taxon>Strongyloidoidea</taxon>
        <taxon>Strongyloididae</taxon>
        <taxon>Strongyloides</taxon>
    </lineage>
</organism>
<feature type="transmembrane region" description="Helical" evidence="6">
    <location>
        <begin position="135"/>
        <end position="154"/>
    </location>
</feature>
<dbReference type="GO" id="GO:0015085">
    <property type="term" value="F:calcium ion transmembrane transporter activity"/>
    <property type="evidence" value="ECO:0007669"/>
    <property type="project" value="TreeGrafter"/>
</dbReference>
<reference evidence="8" key="2">
    <citation type="submission" date="2015-08" db="UniProtKB">
        <authorList>
            <consortium name="WormBaseParasite"/>
        </authorList>
    </citation>
    <scope>IDENTIFICATION</scope>
</reference>
<feature type="transmembrane region" description="Helical" evidence="6">
    <location>
        <begin position="71"/>
        <end position="93"/>
    </location>
</feature>
<feature type="chain" id="PRO_5005328882" description="GDT1 family protein" evidence="6">
    <location>
        <begin position="27"/>
        <end position="304"/>
    </location>
</feature>
<dbReference type="STRING" id="75913.A0A0K0EZJ9"/>
<feature type="transmembrane region" description="Helical" evidence="6">
    <location>
        <begin position="248"/>
        <end position="269"/>
    </location>
</feature>
<evidence type="ECO:0000313" key="7">
    <source>
        <dbReference type="Proteomes" id="UP000035680"/>
    </source>
</evidence>
<name>A0A0K0EZJ9_STRVS</name>
<dbReference type="Proteomes" id="UP000035680">
    <property type="component" value="Unassembled WGS sequence"/>
</dbReference>
<dbReference type="GO" id="GO:0016020">
    <property type="term" value="C:membrane"/>
    <property type="evidence" value="ECO:0007669"/>
    <property type="project" value="UniProtKB-SubCell"/>
</dbReference>
<dbReference type="PANTHER" id="PTHR12608">
    <property type="entry name" value="TRANSMEMBRANE PROTEIN HTP-1 RELATED"/>
    <property type="match status" value="1"/>
</dbReference>
<dbReference type="Pfam" id="PF01169">
    <property type="entry name" value="GDT1"/>
    <property type="match status" value="2"/>
</dbReference>
<comment type="subcellular location">
    <subcellularLocation>
        <location evidence="1 6">Membrane</location>
        <topology evidence="1 6">Multi-pass membrane protein</topology>
    </subcellularLocation>
</comment>
<accession>A0A0K0EZJ9</accession>
<dbReference type="GO" id="GO:0005794">
    <property type="term" value="C:Golgi apparatus"/>
    <property type="evidence" value="ECO:0007669"/>
    <property type="project" value="TreeGrafter"/>
</dbReference>
<keyword evidence="3 6" id="KW-0812">Transmembrane</keyword>
<evidence type="ECO:0000256" key="2">
    <source>
        <dbReference type="ARBA" id="ARBA00009190"/>
    </source>
</evidence>
<evidence type="ECO:0000256" key="5">
    <source>
        <dbReference type="ARBA" id="ARBA00023136"/>
    </source>
</evidence>
<sequence>MKSMVNCYCFIFLSICLVLLPQYTLCDKRVSSEELKSVNYDDNFKQVKTVDLYENAKEVDGKKNMDEDNGFISGFTGSFLIIIVSEIGDKTWFIAAIMSMRYSRLLVFSGAISALAVMTVLSVFVGWLMQVVPGIIVFWVSTGLFAVFGVQMLYEGFKMSSNEGAEELEEAQAEVQKSEVDIETSSLINPSLEQGMSVGATEKTNSMKNSFSYSTIVFVKAFSLTFLAEWGDRSQIATIALGAVKNAFGVILGGIIGHSICTGIAVIGGRVIAQKISVRTVTIIGGFTFIFFALANIVVKFVFE</sequence>
<feature type="transmembrane region" description="Helical" evidence="6">
    <location>
        <begin position="211"/>
        <end position="228"/>
    </location>
</feature>
<evidence type="ECO:0000256" key="6">
    <source>
        <dbReference type="RuleBase" id="RU365102"/>
    </source>
</evidence>
<protein>
    <recommendedName>
        <fullName evidence="6">GDT1 family protein</fullName>
    </recommendedName>
</protein>
<keyword evidence="4 6" id="KW-1133">Transmembrane helix</keyword>
<dbReference type="WBParaSite" id="SVE_0195800.1">
    <property type="protein sequence ID" value="SVE_0195800.1"/>
    <property type="gene ID" value="SVE_0195800"/>
</dbReference>
<keyword evidence="5 6" id="KW-0472">Membrane</keyword>
<dbReference type="GO" id="GO:0032472">
    <property type="term" value="P:Golgi calcium ion transport"/>
    <property type="evidence" value="ECO:0007669"/>
    <property type="project" value="TreeGrafter"/>
</dbReference>
<evidence type="ECO:0000256" key="4">
    <source>
        <dbReference type="ARBA" id="ARBA00022989"/>
    </source>
</evidence>
<feature type="signal peptide" evidence="6">
    <location>
        <begin position="1"/>
        <end position="26"/>
    </location>
</feature>
<evidence type="ECO:0000256" key="1">
    <source>
        <dbReference type="ARBA" id="ARBA00004141"/>
    </source>
</evidence>
<dbReference type="AlphaFoldDB" id="A0A0K0EZJ9"/>
<evidence type="ECO:0000313" key="8">
    <source>
        <dbReference type="WBParaSite" id="SVE_0195800.1"/>
    </source>
</evidence>
<reference evidence="7" key="1">
    <citation type="submission" date="2014-07" db="EMBL/GenBank/DDBJ databases">
        <authorList>
            <person name="Martin A.A"/>
            <person name="De Silva N."/>
        </authorList>
    </citation>
    <scope>NUCLEOTIDE SEQUENCE</scope>
</reference>
<feature type="transmembrane region" description="Helical" evidence="6">
    <location>
        <begin position="105"/>
        <end position="129"/>
    </location>
</feature>
<keyword evidence="6" id="KW-0732">Signal</keyword>
<dbReference type="GO" id="GO:0032468">
    <property type="term" value="P:Golgi calcium ion homeostasis"/>
    <property type="evidence" value="ECO:0007669"/>
    <property type="project" value="TreeGrafter"/>
</dbReference>
<comment type="similarity">
    <text evidence="2 6">Belongs to the GDT1 family.</text>
</comment>
<dbReference type="InterPro" id="IPR001727">
    <property type="entry name" value="GDT1-like"/>
</dbReference>
<proteinExistence type="inferred from homology"/>
<feature type="transmembrane region" description="Helical" evidence="6">
    <location>
        <begin position="281"/>
        <end position="303"/>
    </location>
</feature>
<dbReference type="PANTHER" id="PTHR12608:SF1">
    <property type="entry name" value="TRANSMEMBRANE PROTEIN 165"/>
    <property type="match status" value="1"/>
</dbReference>
<dbReference type="GO" id="GO:0005384">
    <property type="term" value="F:manganese ion transmembrane transporter activity"/>
    <property type="evidence" value="ECO:0007669"/>
    <property type="project" value="TreeGrafter"/>
</dbReference>